<evidence type="ECO:0000256" key="4">
    <source>
        <dbReference type="ARBA" id="ARBA00012458"/>
    </source>
</evidence>
<gene>
    <name evidence="11" type="ORF">GB2207_10628</name>
</gene>
<dbReference type="AlphaFoldDB" id="Q1YSZ1"/>
<name>Q1YSZ1_9GAMM</name>
<accession>Q1YSZ1</accession>
<evidence type="ECO:0000259" key="10">
    <source>
        <dbReference type="PROSITE" id="PS50972"/>
    </source>
</evidence>
<dbReference type="PROSITE" id="PS50972">
    <property type="entry name" value="PTERIN_BINDING"/>
    <property type="match status" value="1"/>
</dbReference>
<keyword evidence="6 9" id="KW-0479">Metal-binding</keyword>
<keyword evidence="7 9" id="KW-0460">Magnesium</keyword>
<dbReference type="Pfam" id="PF00809">
    <property type="entry name" value="Pterin_bind"/>
    <property type="match status" value="1"/>
</dbReference>
<dbReference type="SUPFAM" id="SSF51717">
    <property type="entry name" value="Dihydropteroate synthetase-like"/>
    <property type="match status" value="1"/>
</dbReference>
<evidence type="ECO:0000256" key="6">
    <source>
        <dbReference type="ARBA" id="ARBA00022723"/>
    </source>
</evidence>
<dbReference type="GO" id="GO:0004156">
    <property type="term" value="F:dihydropteroate synthase activity"/>
    <property type="evidence" value="ECO:0007669"/>
    <property type="project" value="UniProtKB-EC"/>
</dbReference>
<comment type="function">
    <text evidence="9">Catalyzes the condensation of para-aminobenzoate (pABA) with 6-hydroxymethyl-7,8-dihydropterin diphosphate (DHPt-PP) to form 7,8-dihydropteroate (H2Pte), the immediate precursor of folate derivatives.</text>
</comment>
<dbReference type="InterPro" id="IPR000489">
    <property type="entry name" value="Pterin-binding_dom"/>
</dbReference>
<keyword evidence="8 9" id="KW-0289">Folate biosynthesis</keyword>
<dbReference type="GO" id="GO:0046872">
    <property type="term" value="F:metal ion binding"/>
    <property type="evidence" value="ECO:0007669"/>
    <property type="project" value="UniProtKB-KW"/>
</dbReference>
<dbReference type="NCBIfam" id="TIGR01496">
    <property type="entry name" value="DHPS"/>
    <property type="match status" value="1"/>
</dbReference>
<comment type="cofactor">
    <cofactor evidence="2 9">
        <name>Mg(2+)</name>
        <dbReference type="ChEBI" id="CHEBI:18420"/>
    </cofactor>
</comment>
<dbReference type="EC" id="2.5.1.15" evidence="4 9"/>
<evidence type="ECO:0000313" key="11">
    <source>
        <dbReference type="EMBL" id="EAS47065.1"/>
    </source>
</evidence>
<keyword evidence="5 9" id="KW-0808">Transferase</keyword>
<reference evidence="11 12" key="1">
    <citation type="submission" date="2006-03" db="EMBL/GenBank/DDBJ databases">
        <authorList>
            <person name="Giovannoni S.J."/>
            <person name="Cho J.-C."/>
            <person name="Ferriera S."/>
            <person name="Johnson J."/>
            <person name="Kravitz S."/>
            <person name="Halpern A."/>
            <person name="Remington K."/>
            <person name="Beeson K."/>
            <person name="Tran B."/>
            <person name="Rogers Y.-H."/>
            <person name="Friedman R."/>
            <person name="Venter J.C."/>
        </authorList>
    </citation>
    <scope>NUCLEOTIDE SEQUENCE [LARGE SCALE GENOMIC DNA]</scope>
    <source>
        <strain evidence="11 12">HTCC2207</strain>
    </source>
</reference>
<comment type="catalytic activity">
    <reaction evidence="1">
        <text>(7,8-dihydropterin-6-yl)methyl diphosphate + 4-aminobenzoate = 7,8-dihydropteroate + diphosphate</text>
        <dbReference type="Rhea" id="RHEA:19949"/>
        <dbReference type="ChEBI" id="CHEBI:17836"/>
        <dbReference type="ChEBI" id="CHEBI:17839"/>
        <dbReference type="ChEBI" id="CHEBI:33019"/>
        <dbReference type="ChEBI" id="CHEBI:72950"/>
        <dbReference type="EC" id="2.5.1.15"/>
    </reaction>
</comment>
<comment type="pathway">
    <text evidence="3 9">Cofactor biosynthesis; tetrahydrofolate biosynthesis; 7,8-dihydrofolate from 2-amino-4-hydroxy-6-hydroxymethyl-7,8-dihydropteridine diphosphate and 4-aminobenzoate: step 1/2.</text>
</comment>
<dbReference type="GO" id="GO:0046654">
    <property type="term" value="P:tetrahydrofolate biosynthetic process"/>
    <property type="evidence" value="ECO:0007669"/>
    <property type="project" value="UniProtKB-UniPathway"/>
</dbReference>
<dbReference type="EMBL" id="AAPI01000003">
    <property type="protein sequence ID" value="EAS47065.1"/>
    <property type="molecule type" value="Genomic_DNA"/>
</dbReference>
<dbReference type="GO" id="GO:0005829">
    <property type="term" value="C:cytosol"/>
    <property type="evidence" value="ECO:0007669"/>
    <property type="project" value="TreeGrafter"/>
</dbReference>
<dbReference type="InterPro" id="IPR006390">
    <property type="entry name" value="DHP_synth_dom"/>
</dbReference>
<evidence type="ECO:0000256" key="9">
    <source>
        <dbReference type="RuleBase" id="RU361205"/>
    </source>
</evidence>
<evidence type="ECO:0000256" key="7">
    <source>
        <dbReference type="ARBA" id="ARBA00022842"/>
    </source>
</evidence>
<proteinExistence type="inferred from homology"/>
<evidence type="ECO:0000313" key="12">
    <source>
        <dbReference type="Proteomes" id="UP000005555"/>
    </source>
</evidence>
<dbReference type="PANTHER" id="PTHR20941">
    <property type="entry name" value="FOLATE SYNTHESIS PROTEINS"/>
    <property type="match status" value="1"/>
</dbReference>
<dbReference type="GO" id="GO:0046656">
    <property type="term" value="P:folic acid biosynthetic process"/>
    <property type="evidence" value="ECO:0007669"/>
    <property type="project" value="UniProtKB-KW"/>
</dbReference>
<dbReference type="InterPro" id="IPR045031">
    <property type="entry name" value="DHP_synth-like"/>
</dbReference>
<dbReference type="InterPro" id="IPR011005">
    <property type="entry name" value="Dihydropteroate_synth-like_sf"/>
</dbReference>
<dbReference type="PROSITE" id="PS00792">
    <property type="entry name" value="DHPS_1"/>
    <property type="match status" value="1"/>
</dbReference>
<keyword evidence="12" id="KW-1185">Reference proteome</keyword>
<protein>
    <recommendedName>
        <fullName evidence="4 9">Dihydropteroate synthase</fullName>
        <shortName evidence="9">DHPS</shortName>
        <ecNumber evidence="4 9">2.5.1.15</ecNumber>
    </recommendedName>
    <alternativeName>
        <fullName evidence="9">Dihydropteroate pyrophosphorylase</fullName>
    </alternativeName>
</protein>
<comment type="caution">
    <text evidence="11">The sequence shown here is derived from an EMBL/GenBank/DDBJ whole genome shotgun (WGS) entry which is preliminary data.</text>
</comment>
<evidence type="ECO:0000256" key="2">
    <source>
        <dbReference type="ARBA" id="ARBA00001946"/>
    </source>
</evidence>
<evidence type="ECO:0000256" key="1">
    <source>
        <dbReference type="ARBA" id="ARBA00000012"/>
    </source>
</evidence>
<dbReference type="HOGENOM" id="CLU_008023_0_3_6"/>
<comment type="similarity">
    <text evidence="9">Belongs to the DHPS family.</text>
</comment>
<organism evidence="11 12">
    <name type="scientific">gamma proteobacterium HTCC2207</name>
    <dbReference type="NCBI Taxonomy" id="314287"/>
    <lineage>
        <taxon>Bacteria</taxon>
        <taxon>Pseudomonadati</taxon>
        <taxon>Pseudomonadota</taxon>
        <taxon>Gammaproteobacteria</taxon>
        <taxon>Cellvibrionales</taxon>
        <taxon>Porticoccaceae</taxon>
        <taxon>SAR92 clade</taxon>
    </lineage>
</organism>
<evidence type="ECO:0000256" key="3">
    <source>
        <dbReference type="ARBA" id="ARBA00004763"/>
    </source>
</evidence>
<evidence type="ECO:0000256" key="8">
    <source>
        <dbReference type="ARBA" id="ARBA00022909"/>
    </source>
</evidence>
<dbReference type="Gene3D" id="3.20.20.20">
    <property type="entry name" value="Dihydropteroate synthase-like"/>
    <property type="match status" value="1"/>
</dbReference>
<dbReference type="Proteomes" id="UP000005555">
    <property type="component" value="Unassembled WGS sequence"/>
</dbReference>
<evidence type="ECO:0000256" key="5">
    <source>
        <dbReference type="ARBA" id="ARBA00022679"/>
    </source>
</evidence>
<dbReference type="CDD" id="cd00739">
    <property type="entry name" value="DHPS"/>
    <property type="match status" value="1"/>
</dbReference>
<dbReference type="eggNOG" id="COG0294">
    <property type="taxonomic scope" value="Bacteria"/>
</dbReference>
<dbReference type="PANTHER" id="PTHR20941:SF1">
    <property type="entry name" value="FOLIC ACID SYNTHESIS PROTEIN FOL1"/>
    <property type="match status" value="1"/>
</dbReference>
<dbReference type="PROSITE" id="PS00793">
    <property type="entry name" value="DHPS_2"/>
    <property type="match status" value="1"/>
</dbReference>
<feature type="domain" description="Pterin-binding" evidence="10">
    <location>
        <begin position="26"/>
        <end position="294"/>
    </location>
</feature>
<dbReference type="STRING" id="314287.GB2207_10628"/>
<dbReference type="UniPathway" id="UPA00077">
    <property type="reaction ID" value="UER00156"/>
</dbReference>
<sequence length="309" mass="33238">MAAGLFTFMNAMTLICGNKTLDLSRPAVMGIVNITPDSFSDGGTLYVGEKVDLDKTLQTVESMLVDGADIIDIGGESTRPGASPVTTQQELDRVLPVVQAVRTRFDALISVDTSTAQVIAEASEAGAHIINDVRALRREGALEAAAATGLPVCLMHMQNQPDSMQSNPVYTDVVTEVLDFLQQRKQACLEAGIASEQILLDPGFGFGKTLEHNIALASSLERFVDTGQSLLLGVSRKTMIGQLIDSDVDNRLTGSVTMALLMAQSVAQRRAQIGCSSGMILRVHDVRETVQALTVWQRTMGFKQEINNL</sequence>